<protein>
    <submittedName>
        <fullName evidence="4">EamA-like transporter family protein</fullName>
    </submittedName>
</protein>
<evidence type="ECO:0000313" key="5">
    <source>
        <dbReference type="Proteomes" id="UP000184501"/>
    </source>
</evidence>
<keyword evidence="5" id="KW-1185">Reference proteome</keyword>
<gene>
    <name evidence="4" type="ORF">SAMN05444320_103626</name>
</gene>
<feature type="transmembrane region" description="Helical" evidence="2">
    <location>
        <begin position="33"/>
        <end position="57"/>
    </location>
</feature>
<evidence type="ECO:0000256" key="2">
    <source>
        <dbReference type="SAM" id="Phobius"/>
    </source>
</evidence>
<evidence type="ECO:0000259" key="3">
    <source>
        <dbReference type="Pfam" id="PF00892"/>
    </source>
</evidence>
<keyword evidence="2" id="KW-0472">Membrane</keyword>
<dbReference type="AlphaFoldDB" id="A0A1M5BLK4"/>
<feature type="transmembrane region" description="Helical" evidence="2">
    <location>
        <begin position="199"/>
        <end position="220"/>
    </location>
</feature>
<dbReference type="Gene3D" id="1.10.3730.20">
    <property type="match status" value="2"/>
</dbReference>
<name>A0A1M5BLK4_STRHI</name>
<feature type="transmembrane region" description="Helical" evidence="2">
    <location>
        <begin position="240"/>
        <end position="259"/>
    </location>
</feature>
<comment type="similarity">
    <text evidence="1">Belongs to the EamA transporter family.</text>
</comment>
<evidence type="ECO:0000313" key="4">
    <source>
        <dbReference type="EMBL" id="SHF43368.1"/>
    </source>
</evidence>
<evidence type="ECO:0000256" key="1">
    <source>
        <dbReference type="ARBA" id="ARBA00007362"/>
    </source>
</evidence>
<feature type="transmembrane region" description="Helical" evidence="2">
    <location>
        <begin position="175"/>
        <end position="192"/>
    </location>
</feature>
<dbReference type="SUPFAM" id="SSF103481">
    <property type="entry name" value="Multidrug resistance efflux transporter EmrE"/>
    <property type="match status" value="2"/>
</dbReference>
<dbReference type="Pfam" id="PF00892">
    <property type="entry name" value="EamA"/>
    <property type="match status" value="2"/>
</dbReference>
<dbReference type="OrthoDB" id="9783707at2"/>
<sequence length="311" mass="31244">MGPVTVLLVLAAAVAHAGWNFFAKRAATAAGLPFTWLNSAVSAVLLLPFAVVGVVVGGQDAVRFGWAGLLATAASGALHTGYSLLLQRGYAVGDLSVVYPLARGIGPLVAVTASVLVFDERPGLLGLLGAGAVVLGVLVIGSGRAPAVAGGDSGSGGSAGDSAVARAAGPRRPLGVGYGVLTGVMIAGYTLWDAHAVTALAISPLLFNWGNNVVRVLLLAPWVAGDRAVVIDVWRQHRTAVVAVAALSSLAYGLVLFAMRLAPVSLVAPARELSIVVSAVVAWRVLGEPRPGRRLGGALVVLLGVAALAVA</sequence>
<feature type="domain" description="EamA" evidence="3">
    <location>
        <begin position="174"/>
        <end position="308"/>
    </location>
</feature>
<dbReference type="InterPro" id="IPR000620">
    <property type="entry name" value="EamA_dom"/>
</dbReference>
<keyword evidence="2" id="KW-1133">Transmembrane helix</keyword>
<dbReference type="STRING" id="2017.SAMN05444320_103626"/>
<dbReference type="Proteomes" id="UP000184501">
    <property type="component" value="Unassembled WGS sequence"/>
</dbReference>
<feature type="transmembrane region" description="Helical" evidence="2">
    <location>
        <begin position="97"/>
        <end position="117"/>
    </location>
</feature>
<dbReference type="EMBL" id="FQVN01000003">
    <property type="protein sequence ID" value="SHF43368.1"/>
    <property type="molecule type" value="Genomic_DNA"/>
</dbReference>
<feature type="transmembrane region" description="Helical" evidence="2">
    <location>
        <begin position="64"/>
        <end position="85"/>
    </location>
</feature>
<dbReference type="InterPro" id="IPR037185">
    <property type="entry name" value="EmrE-like"/>
</dbReference>
<feature type="domain" description="EamA" evidence="3">
    <location>
        <begin position="6"/>
        <end position="140"/>
    </location>
</feature>
<reference evidence="4 5" key="1">
    <citation type="submission" date="2016-11" db="EMBL/GenBank/DDBJ databases">
        <authorList>
            <person name="Jaros S."/>
            <person name="Januszkiewicz K."/>
            <person name="Wedrychowicz H."/>
        </authorList>
    </citation>
    <scope>NUCLEOTIDE SEQUENCE [LARGE SCALE GENOMIC DNA]</scope>
    <source>
        <strain evidence="4 5">DSM 44523</strain>
    </source>
</reference>
<organism evidence="4 5">
    <name type="scientific">Streptoalloteichus hindustanus</name>
    <dbReference type="NCBI Taxonomy" id="2017"/>
    <lineage>
        <taxon>Bacteria</taxon>
        <taxon>Bacillati</taxon>
        <taxon>Actinomycetota</taxon>
        <taxon>Actinomycetes</taxon>
        <taxon>Pseudonocardiales</taxon>
        <taxon>Pseudonocardiaceae</taxon>
        <taxon>Streptoalloteichus</taxon>
    </lineage>
</organism>
<dbReference type="RefSeq" id="WP_073482243.1">
    <property type="nucleotide sequence ID" value="NZ_FQVN01000003.1"/>
</dbReference>
<keyword evidence="2" id="KW-0812">Transmembrane</keyword>
<dbReference type="GO" id="GO:0016020">
    <property type="term" value="C:membrane"/>
    <property type="evidence" value="ECO:0007669"/>
    <property type="project" value="InterPro"/>
</dbReference>
<accession>A0A1M5BLK4</accession>
<proteinExistence type="inferred from homology"/>
<feature type="transmembrane region" description="Helical" evidence="2">
    <location>
        <begin position="124"/>
        <end position="143"/>
    </location>
</feature>